<sequence length="522" mass="56413">MILGFVPKKHENPLHILSQKGLMGRSFVVLMVSLLLVSCSTSARRAEQSKNALVNSVLEEARIRNLNRHVASNFVPEPQVIGVPYDSGVAASRLFFDASDTVVISDSMMVSQLRASSISVVAHAPMLTMTEQSREEVIAEITRLGARYVLAVGDVALSSVDGSRRVIKDDGSFEALGRLTSLRFTPREISEKEALEKVAMLDPADIALLVIEGASEPPSTSDPKKTMAFPSQSKRDAEAAPIVIASPESGIAAVATARSYGATIRMMPVADPRHSEKTMSMVAGLSDEALIALGSQFGTSEKLAETIRFGEKTRAWPKSGSGIVFSHQPTIAAWNSEKKSDSNGDAQAFYLPETEGSFSSAHINSAKEWATRLEEQGKRGFLVMDPAVTDSVAKLAGLQDILMFPGMGVALSAERHDGSVMDAAAWLDRFVRERGLPQKALVVFSQSPTALPELQYPTLVPVAGTWLRCASYERLEEAVQGFDRLPDGWLGAVLNGPECEEDHVFSELNSLFNSPRLGLIIL</sequence>
<dbReference type="Proteomes" id="UP000006465">
    <property type="component" value="Chromosome"/>
</dbReference>
<reference evidence="1 2" key="1">
    <citation type="journal article" date="2013" name="J. Biotechnol.">
        <title>Genome sequence of Corynebacterium pseudotuberculosis biovar equi strain 258 and prediction of antigenic targets to improve biotechnological vaccine production.</title>
        <authorList>
            <person name="Soares S.C."/>
            <person name="Trost E."/>
            <person name="Ramos R.T."/>
            <person name="Carneiro A.R."/>
            <person name="Santos A.R."/>
            <person name="Pinto A.C."/>
            <person name="Barbosa E."/>
            <person name="Aburjaile F."/>
            <person name="Ali A."/>
            <person name="Diniz C.A."/>
            <person name="Hassan S.S."/>
            <person name="Fiaux K."/>
            <person name="Guimaraes L.C."/>
            <person name="Bakhtiar S.M."/>
            <person name="Pereira U."/>
            <person name="Almeida S.S."/>
            <person name="Abreu V.A."/>
            <person name="Rocha F.S."/>
            <person name="Dorella F.A."/>
            <person name="Miyoshi A."/>
            <person name="Silva A."/>
            <person name="Azevedo V."/>
            <person name="Tauch A."/>
        </authorList>
    </citation>
    <scope>NUCLEOTIDE SEQUENCE [LARGE SCALE GENOMIC DNA]</scope>
    <source>
        <strain evidence="1 2">258</strain>
    </source>
</reference>
<evidence type="ECO:0000313" key="1">
    <source>
        <dbReference type="EMBL" id="AFK16537.1"/>
    </source>
</evidence>
<dbReference type="EMBL" id="CP003540">
    <property type="protein sequence ID" value="AFK16537.1"/>
    <property type="molecule type" value="Genomic_DNA"/>
</dbReference>
<gene>
    <name evidence="1" type="ORF">CP258_04650</name>
</gene>
<proteinExistence type="predicted"/>
<name>A0AAU8PXP6_CORPS</name>
<dbReference type="KEGG" id="coe:CP258_04650"/>
<evidence type="ECO:0000313" key="2">
    <source>
        <dbReference type="Proteomes" id="UP000006465"/>
    </source>
</evidence>
<organism evidence="1 2">
    <name type="scientific">Corynebacterium pseudotuberculosis 258</name>
    <dbReference type="NCBI Taxonomy" id="1168865"/>
    <lineage>
        <taxon>Bacteria</taxon>
        <taxon>Bacillati</taxon>
        <taxon>Actinomycetota</taxon>
        <taxon>Actinomycetes</taxon>
        <taxon>Mycobacteriales</taxon>
        <taxon>Corynebacteriaceae</taxon>
        <taxon>Corynebacterium</taxon>
    </lineage>
</organism>
<evidence type="ECO:0008006" key="3">
    <source>
        <dbReference type="Google" id="ProtNLM"/>
    </source>
</evidence>
<dbReference type="AlphaFoldDB" id="A0AAU8PXP6"/>
<accession>A0AAU8PXP6</accession>
<protein>
    <recommendedName>
        <fullName evidence="3">Lipoprotein</fullName>
    </recommendedName>
</protein>
<dbReference type="RefSeq" id="WP_014523247.1">
    <property type="nucleotide sequence ID" value="NC_017945.3"/>
</dbReference>